<feature type="transmembrane region" description="Helical" evidence="1">
    <location>
        <begin position="52"/>
        <end position="71"/>
    </location>
</feature>
<evidence type="ECO:0000313" key="2">
    <source>
        <dbReference type="EMBL" id="MFC3580900.1"/>
    </source>
</evidence>
<gene>
    <name evidence="2" type="ORF">ACFONA_12060</name>
</gene>
<reference evidence="3" key="1">
    <citation type="journal article" date="2019" name="Int. J. Syst. Evol. Microbiol.">
        <title>The Global Catalogue of Microorganisms (GCM) 10K type strain sequencing project: providing services to taxonomists for standard genome sequencing and annotation.</title>
        <authorList>
            <consortium name="The Broad Institute Genomics Platform"/>
            <consortium name="The Broad Institute Genome Sequencing Center for Infectious Disease"/>
            <person name="Wu L."/>
            <person name="Ma J."/>
        </authorList>
    </citation>
    <scope>NUCLEOTIDE SEQUENCE [LARGE SCALE GENOMIC DNA]</scope>
    <source>
        <strain evidence="3">KCTC 42739</strain>
    </source>
</reference>
<keyword evidence="3" id="KW-1185">Reference proteome</keyword>
<keyword evidence="1" id="KW-0812">Transmembrane</keyword>
<keyword evidence="1" id="KW-1133">Transmembrane helix</keyword>
<protein>
    <recommendedName>
        <fullName evidence="4">DUF4175 domain-containing protein</fullName>
    </recommendedName>
</protein>
<name>A0ABV7T002_9SPHN</name>
<dbReference type="EMBL" id="JBHRXP010000007">
    <property type="protein sequence ID" value="MFC3580900.1"/>
    <property type="molecule type" value="Genomic_DNA"/>
</dbReference>
<organism evidence="2 3">
    <name type="scientific">Sphingomonas hylomeconis</name>
    <dbReference type="NCBI Taxonomy" id="1395958"/>
    <lineage>
        <taxon>Bacteria</taxon>
        <taxon>Pseudomonadati</taxon>
        <taxon>Pseudomonadota</taxon>
        <taxon>Alphaproteobacteria</taxon>
        <taxon>Sphingomonadales</taxon>
        <taxon>Sphingomonadaceae</taxon>
        <taxon>Sphingomonas</taxon>
    </lineage>
</organism>
<comment type="caution">
    <text evidence="2">The sequence shown here is derived from an EMBL/GenBank/DDBJ whole genome shotgun (WGS) entry which is preliminary data.</text>
</comment>
<proteinExistence type="predicted"/>
<evidence type="ECO:0000256" key="1">
    <source>
        <dbReference type="SAM" id="Phobius"/>
    </source>
</evidence>
<accession>A0ABV7T002</accession>
<evidence type="ECO:0008006" key="4">
    <source>
        <dbReference type="Google" id="ProtNLM"/>
    </source>
</evidence>
<feature type="transmembrane region" description="Helical" evidence="1">
    <location>
        <begin position="7"/>
        <end position="32"/>
    </location>
</feature>
<evidence type="ECO:0000313" key="3">
    <source>
        <dbReference type="Proteomes" id="UP001595713"/>
    </source>
</evidence>
<keyword evidence="1" id="KW-0472">Membrane</keyword>
<sequence>MSDTKHLLPAVCGEVLLALGIIPFTSLIWLIVFRWGDPFWFLSRGLLDLRPLHWLGAASLVLGAVLLWFGWRGVRRADRRARRDRGAPSAPQDRS</sequence>
<dbReference type="RefSeq" id="WP_261294263.1">
    <property type="nucleotide sequence ID" value="NZ_JANQBK010000005.1"/>
</dbReference>
<dbReference type="Proteomes" id="UP001595713">
    <property type="component" value="Unassembled WGS sequence"/>
</dbReference>